<reference evidence="6 7" key="1">
    <citation type="submission" date="2018-01" db="EMBL/GenBank/DDBJ databases">
        <title>Genome Sequencing and Assembly of Anaerobacter polyendosporus strain CT4.</title>
        <authorList>
            <person name="Tachaapaikoon C."/>
            <person name="Sutheeworapong S."/>
            <person name="Jenjaroenpun P."/>
            <person name="Wongsurawat T."/>
            <person name="Nookeaw I."/>
            <person name="Cheawchanlertfa P."/>
            <person name="Kosugi A."/>
            <person name="Cheevadhanarak S."/>
            <person name="Ratanakhanokchai K."/>
        </authorList>
    </citation>
    <scope>NUCLEOTIDE SEQUENCE [LARGE SCALE GENOMIC DNA]</scope>
    <source>
        <strain evidence="6 7">CT4</strain>
    </source>
</reference>
<dbReference type="Proteomes" id="UP000286268">
    <property type="component" value="Chromosome"/>
</dbReference>
<evidence type="ECO:0000256" key="4">
    <source>
        <dbReference type="PROSITE-ProRule" id="PRU00169"/>
    </source>
</evidence>
<dbReference type="EMBL" id="CP025746">
    <property type="protein sequence ID" value="QAA34145.1"/>
    <property type="molecule type" value="Genomic_DNA"/>
</dbReference>
<dbReference type="GO" id="GO:0000160">
    <property type="term" value="P:phosphorelay signal transduction system"/>
    <property type="evidence" value="ECO:0007669"/>
    <property type="project" value="InterPro"/>
</dbReference>
<feature type="domain" description="Response regulatory" evidence="5">
    <location>
        <begin position="3"/>
        <end position="117"/>
    </location>
</feature>
<dbReference type="InterPro" id="IPR011006">
    <property type="entry name" value="CheY-like_superfamily"/>
</dbReference>
<dbReference type="Pfam" id="PF00072">
    <property type="entry name" value="Response_reg"/>
    <property type="match status" value="1"/>
</dbReference>
<evidence type="ECO:0000256" key="2">
    <source>
        <dbReference type="ARBA" id="ARBA00022553"/>
    </source>
</evidence>
<keyword evidence="7" id="KW-1185">Reference proteome</keyword>
<dbReference type="InterPro" id="IPR011990">
    <property type="entry name" value="TPR-like_helical_dom_sf"/>
</dbReference>
<protein>
    <recommendedName>
        <fullName evidence="1">Stage 0 sporulation protein A homolog</fullName>
    </recommendedName>
</protein>
<dbReference type="SUPFAM" id="SSF52172">
    <property type="entry name" value="CheY-like"/>
    <property type="match status" value="1"/>
</dbReference>
<name>A0A3R5TIC5_9CLOT</name>
<dbReference type="KEGG" id="cmah:C1I91_22320"/>
<dbReference type="SUPFAM" id="SSF48452">
    <property type="entry name" value="TPR-like"/>
    <property type="match status" value="1"/>
</dbReference>
<gene>
    <name evidence="6" type="ORF">C1I91_22320</name>
</gene>
<accession>A0A3R5TIC5</accession>
<dbReference type="OrthoDB" id="9790669at2"/>
<feature type="modified residue" description="4-aspartylphosphate" evidence="4">
    <location>
        <position position="52"/>
    </location>
</feature>
<dbReference type="SMART" id="SM00448">
    <property type="entry name" value="REC"/>
    <property type="match status" value="1"/>
</dbReference>
<keyword evidence="2 4" id="KW-0597">Phosphoprotein</keyword>
<dbReference type="PROSITE" id="PS50110">
    <property type="entry name" value="RESPONSE_REGULATORY"/>
    <property type="match status" value="1"/>
</dbReference>
<comment type="function">
    <text evidence="3">May play the central regulatory role in sporulation. It may be an element of the effector pathway responsible for the activation of sporulation genes in response to nutritional stress. Spo0A may act in concert with spo0H (a sigma factor) to control the expression of some genes that are critical to the sporulation process.</text>
</comment>
<evidence type="ECO:0000256" key="3">
    <source>
        <dbReference type="ARBA" id="ARBA00024867"/>
    </source>
</evidence>
<evidence type="ECO:0000259" key="5">
    <source>
        <dbReference type="PROSITE" id="PS50110"/>
    </source>
</evidence>
<dbReference type="PANTHER" id="PTHR44591">
    <property type="entry name" value="STRESS RESPONSE REGULATOR PROTEIN 1"/>
    <property type="match status" value="1"/>
</dbReference>
<dbReference type="InterPro" id="IPR001789">
    <property type="entry name" value="Sig_transdc_resp-reg_receiver"/>
</dbReference>
<dbReference type="Gene3D" id="3.40.50.2300">
    <property type="match status" value="1"/>
</dbReference>
<organism evidence="6 7">
    <name type="scientific">Clostridium manihotivorum</name>
    <dbReference type="NCBI Taxonomy" id="2320868"/>
    <lineage>
        <taxon>Bacteria</taxon>
        <taxon>Bacillati</taxon>
        <taxon>Bacillota</taxon>
        <taxon>Clostridia</taxon>
        <taxon>Eubacteriales</taxon>
        <taxon>Clostridiaceae</taxon>
        <taxon>Clostridium</taxon>
    </lineage>
</organism>
<dbReference type="Gene3D" id="1.25.40.10">
    <property type="entry name" value="Tetratricopeptide repeat domain"/>
    <property type="match status" value="1"/>
</dbReference>
<dbReference type="AlphaFoldDB" id="A0A3R5TIC5"/>
<dbReference type="PANTHER" id="PTHR44591:SF3">
    <property type="entry name" value="RESPONSE REGULATORY DOMAIN-CONTAINING PROTEIN"/>
    <property type="match status" value="1"/>
</dbReference>
<evidence type="ECO:0000313" key="7">
    <source>
        <dbReference type="Proteomes" id="UP000286268"/>
    </source>
</evidence>
<sequence>MKKVLVVDDTKNIREMLKTYLDMEGFHVFEAINATEAIEIIKNEDISIVFTDIKMPEVSGTELLRLIKKYNKSITVIVMTAFGTIKNAVECTKLGAAAYLQKPFTSKRVKAVLDEVLKKDSIKNNLIAHLTLAKKLIDENELEKAEEVLKKTLTIKDDCGETYYLISKLEELKGDMEKANRFRKTAEIFQFECNLE</sequence>
<dbReference type="InterPro" id="IPR050595">
    <property type="entry name" value="Bact_response_regulator"/>
</dbReference>
<evidence type="ECO:0000313" key="6">
    <source>
        <dbReference type="EMBL" id="QAA34145.1"/>
    </source>
</evidence>
<proteinExistence type="predicted"/>
<dbReference type="RefSeq" id="WP_128214866.1">
    <property type="nucleotide sequence ID" value="NZ_CP025746.1"/>
</dbReference>
<evidence type="ECO:0000256" key="1">
    <source>
        <dbReference type="ARBA" id="ARBA00018672"/>
    </source>
</evidence>